<keyword evidence="4" id="KW-0804">Transcription</keyword>
<dbReference type="EMBL" id="RXMA01000001">
    <property type="protein sequence ID" value="RTR24388.1"/>
    <property type="molecule type" value="Genomic_DNA"/>
</dbReference>
<comment type="caution">
    <text evidence="6">The sequence shown here is derived from an EMBL/GenBank/DDBJ whole genome shotgun (WGS) entry which is preliminary data.</text>
</comment>
<dbReference type="SUPFAM" id="SSF51215">
    <property type="entry name" value="Regulatory protein AraC"/>
    <property type="match status" value="1"/>
</dbReference>
<proteinExistence type="predicted"/>
<dbReference type="Gene3D" id="1.10.10.60">
    <property type="entry name" value="Homeodomain-like"/>
    <property type="match status" value="2"/>
</dbReference>
<dbReference type="GO" id="GO:0043565">
    <property type="term" value="F:sequence-specific DNA binding"/>
    <property type="evidence" value="ECO:0007669"/>
    <property type="project" value="InterPro"/>
</dbReference>
<dbReference type="PROSITE" id="PS01124">
    <property type="entry name" value="HTH_ARAC_FAMILY_2"/>
    <property type="match status" value="1"/>
</dbReference>
<protein>
    <submittedName>
        <fullName evidence="6">AraC family transcriptional regulator</fullName>
    </submittedName>
</protein>
<dbReference type="InterPro" id="IPR009057">
    <property type="entry name" value="Homeodomain-like_sf"/>
</dbReference>
<dbReference type="InterPro" id="IPR037923">
    <property type="entry name" value="HTH-like"/>
</dbReference>
<name>A0A431VNR4_9PROT</name>
<evidence type="ECO:0000313" key="7">
    <source>
        <dbReference type="Proteomes" id="UP000277007"/>
    </source>
</evidence>
<dbReference type="AlphaFoldDB" id="A0A431VNR4"/>
<sequence>MADGVAGNRARYWRDRDVPGLRLLHADFTHHDYTPHFHEAWVIAITEAGGSEFHSRGLTAEATGQAVLVFNPLEPHSGRMGRSDRWRYRSFYLRPSAISAVMSLLDVSEEPYFRNNLVTDPALAASFLRLHRAMEGADDPLLRQELLALSFGGLVGRHATDRPRRAPGRRRASIAQAIALIHDAHDQRLTLEDLGRVSGLTVFQTIRAFKQVTGLTPHAYLTQTRLLAAALRLERGEPLADTALAVGFYDQSAFTRQFKRTYGITPLCYARAMRG</sequence>
<accession>A0A431VNR4</accession>
<dbReference type="PROSITE" id="PS00041">
    <property type="entry name" value="HTH_ARAC_FAMILY_1"/>
    <property type="match status" value="1"/>
</dbReference>
<dbReference type="InterPro" id="IPR050204">
    <property type="entry name" value="AraC_XylS_family_regulators"/>
</dbReference>
<evidence type="ECO:0000256" key="3">
    <source>
        <dbReference type="ARBA" id="ARBA00023159"/>
    </source>
</evidence>
<evidence type="ECO:0000256" key="2">
    <source>
        <dbReference type="ARBA" id="ARBA00023125"/>
    </source>
</evidence>
<keyword evidence="3" id="KW-0010">Activator</keyword>
<gene>
    <name evidence="6" type="ORF">EJ903_01050</name>
</gene>
<dbReference type="RefSeq" id="WP_126611281.1">
    <property type="nucleotide sequence ID" value="NZ_JBHUCY010000008.1"/>
</dbReference>
<dbReference type="InterPro" id="IPR018062">
    <property type="entry name" value="HTH_AraC-typ_CS"/>
</dbReference>
<keyword evidence="1" id="KW-0805">Transcription regulation</keyword>
<feature type="domain" description="HTH araC/xylS-type" evidence="5">
    <location>
        <begin position="175"/>
        <end position="272"/>
    </location>
</feature>
<dbReference type="SMART" id="SM00342">
    <property type="entry name" value="HTH_ARAC"/>
    <property type="match status" value="1"/>
</dbReference>
<organism evidence="6 7">
    <name type="scientific">Azospirillum griseum</name>
    <dbReference type="NCBI Taxonomy" id="2496639"/>
    <lineage>
        <taxon>Bacteria</taxon>
        <taxon>Pseudomonadati</taxon>
        <taxon>Pseudomonadota</taxon>
        <taxon>Alphaproteobacteria</taxon>
        <taxon>Rhodospirillales</taxon>
        <taxon>Azospirillaceae</taxon>
        <taxon>Azospirillum</taxon>
    </lineage>
</organism>
<keyword evidence="7" id="KW-1185">Reference proteome</keyword>
<reference evidence="6 7" key="1">
    <citation type="submission" date="2018-12" db="EMBL/GenBank/DDBJ databases">
        <authorList>
            <person name="Yang Y."/>
        </authorList>
    </citation>
    <scope>NUCLEOTIDE SEQUENCE [LARGE SCALE GENOMIC DNA]</scope>
    <source>
        <strain evidence="6 7">L-25-5w-1</strain>
    </source>
</reference>
<dbReference type="Pfam" id="PF02311">
    <property type="entry name" value="AraC_binding"/>
    <property type="match status" value="1"/>
</dbReference>
<dbReference type="Pfam" id="PF12833">
    <property type="entry name" value="HTH_18"/>
    <property type="match status" value="1"/>
</dbReference>
<dbReference type="InterPro" id="IPR018060">
    <property type="entry name" value="HTH_AraC"/>
</dbReference>
<dbReference type="OrthoDB" id="9809338at2"/>
<evidence type="ECO:0000259" key="5">
    <source>
        <dbReference type="PROSITE" id="PS01124"/>
    </source>
</evidence>
<dbReference type="GO" id="GO:0003700">
    <property type="term" value="F:DNA-binding transcription factor activity"/>
    <property type="evidence" value="ECO:0007669"/>
    <property type="project" value="InterPro"/>
</dbReference>
<dbReference type="PANTHER" id="PTHR46796:SF2">
    <property type="entry name" value="TRANSCRIPTIONAL REGULATORY PROTEIN"/>
    <property type="match status" value="1"/>
</dbReference>
<dbReference type="InterPro" id="IPR003313">
    <property type="entry name" value="AraC-bd"/>
</dbReference>
<evidence type="ECO:0000256" key="4">
    <source>
        <dbReference type="ARBA" id="ARBA00023163"/>
    </source>
</evidence>
<evidence type="ECO:0000313" key="6">
    <source>
        <dbReference type="EMBL" id="RTR24388.1"/>
    </source>
</evidence>
<keyword evidence="2" id="KW-0238">DNA-binding</keyword>
<dbReference type="SUPFAM" id="SSF46689">
    <property type="entry name" value="Homeodomain-like"/>
    <property type="match status" value="2"/>
</dbReference>
<dbReference type="Proteomes" id="UP000277007">
    <property type="component" value="Unassembled WGS sequence"/>
</dbReference>
<dbReference type="PANTHER" id="PTHR46796">
    <property type="entry name" value="HTH-TYPE TRANSCRIPTIONAL ACTIVATOR RHAS-RELATED"/>
    <property type="match status" value="1"/>
</dbReference>
<evidence type="ECO:0000256" key="1">
    <source>
        <dbReference type="ARBA" id="ARBA00023015"/>
    </source>
</evidence>